<evidence type="ECO:0000259" key="3">
    <source>
        <dbReference type="Pfam" id="PF01648"/>
    </source>
</evidence>
<protein>
    <submittedName>
        <fullName evidence="5">4'-phosphopantetheinyl transferase</fullName>
    </submittedName>
</protein>
<keyword evidence="2 5" id="KW-0808">Transferase</keyword>
<dbReference type="InterPro" id="IPR050559">
    <property type="entry name" value="P-Pant_transferase_sf"/>
</dbReference>
<dbReference type="GO" id="GO:0005829">
    <property type="term" value="C:cytosol"/>
    <property type="evidence" value="ECO:0007669"/>
    <property type="project" value="TreeGrafter"/>
</dbReference>
<dbReference type="Pfam" id="PF22624">
    <property type="entry name" value="AASDHPPT_N"/>
    <property type="match status" value="1"/>
</dbReference>
<dbReference type="Pfam" id="PF01648">
    <property type="entry name" value="ACPS"/>
    <property type="match status" value="1"/>
</dbReference>
<dbReference type="STRING" id="1174501.SAMN05216192_101168"/>
<dbReference type="GO" id="GO:0008897">
    <property type="term" value="F:holo-[acyl-carrier-protein] synthase activity"/>
    <property type="evidence" value="ECO:0007669"/>
    <property type="project" value="InterPro"/>
</dbReference>
<dbReference type="GO" id="GO:0000287">
    <property type="term" value="F:magnesium ion binding"/>
    <property type="evidence" value="ECO:0007669"/>
    <property type="project" value="InterPro"/>
</dbReference>
<dbReference type="RefSeq" id="WP_090711247.1">
    <property type="nucleotide sequence ID" value="NZ_CBCSKY010000053.1"/>
</dbReference>
<keyword evidence="6" id="KW-1185">Reference proteome</keyword>
<evidence type="ECO:0000256" key="1">
    <source>
        <dbReference type="ARBA" id="ARBA00010990"/>
    </source>
</evidence>
<dbReference type="PANTHER" id="PTHR12215">
    <property type="entry name" value="PHOSPHOPANTETHEINE TRANSFERASE"/>
    <property type="match status" value="1"/>
</dbReference>
<accession>A0A1G8F8S0</accession>
<evidence type="ECO:0000256" key="2">
    <source>
        <dbReference type="ARBA" id="ARBA00022679"/>
    </source>
</evidence>
<dbReference type="GO" id="GO:0019878">
    <property type="term" value="P:lysine biosynthetic process via aminoadipic acid"/>
    <property type="evidence" value="ECO:0007669"/>
    <property type="project" value="TreeGrafter"/>
</dbReference>
<dbReference type="PANTHER" id="PTHR12215:SF10">
    <property type="entry name" value="L-AMINOADIPATE-SEMIALDEHYDE DEHYDROGENASE-PHOSPHOPANTETHEINYL TRANSFERASE"/>
    <property type="match status" value="1"/>
</dbReference>
<gene>
    <name evidence="5" type="ORF">SAMN05216192_101168</name>
</gene>
<dbReference type="InterPro" id="IPR055066">
    <property type="entry name" value="AASDHPPT_N"/>
</dbReference>
<comment type="similarity">
    <text evidence="1">Belongs to the P-Pant transferase superfamily. Gsp/Sfp/HetI/AcpT family.</text>
</comment>
<dbReference type="InterPro" id="IPR008278">
    <property type="entry name" value="4-PPantetheinyl_Trfase_dom"/>
</dbReference>
<dbReference type="EMBL" id="FNDX01000001">
    <property type="protein sequence ID" value="SDH78507.1"/>
    <property type="molecule type" value="Genomic_DNA"/>
</dbReference>
<proteinExistence type="inferred from homology"/>
<dbReference type="Proteomes" id="UP000199050">
    <property type="component" value="Unassembled WGS sequence"/>
</dbReference>
<name>A0A1G8F8S0_9BACL</name>
<sequence length="239" mass="28226">MEILAVRLKFHEEQESTKNFKEILKGIDPNIRQKIHKFHRYEDKLRSLCGEMLLQIFSYYYWNFPRKSIMREVNSYGKPVFANYPEHHFNISHSGDWVVAAFDNSPVGIDIEKIVPIDLEISKSFFASSELNVIQMRNNKQEQIKLFYQIWTLKESYVKAIGKGLSIPLNSFAIDFSNGKPVILQKSKSDFFMWNLMQYNLNNEYALSVCSQNPNFPKQIRLLEWEELNQYFAKINSNC</sequence>
<evidence type="ECO:0000313" key="5">
    <source>
        <dbReference type="EMBL" id="SDH78507.1"/>
    </source>
</evidence>
<dbReference type="Gene3D" id="3.90.470.20">
    <property type="entry name" value="4'-phosphopantetheinyl transferase domain"/>
    <property type="match status" value="2"/>
</dbReference>
<feature type="domain" description="4'-phosphopantetheinyl transferase" evidence="3">
    <location>
        <begin position="106"/>
        <end position="210"/>
    </location>
</feature>
<dbReference type="InterPro" id="IPR037143">
    <property type="entry name" value="4-PPantetheinyl_Trfase_dom_sf"/>
</dbReference>
<dbReference type="SUPFAM" id="SSF56214">
    <property type="entry name" value="4'-phosphopantetheinyl transferase"/>
    <property type="match status" value="2"/>
</dbReference>
<evidence type="ECO:0000259" key="4">
    <source>
        <dbReference type="Pfam" id="PF22624"/>
    </source>
</evidence>
<organism evidence="5 6">
    <name type="scientific">Paenibacillus typhae</name>
    <dbReference type="NCBI Taxonomy" id="1174501"/>
    <lineage>
        <taxon>Bacteria</taxon>
        <taxon>Bacillati</taxon>
        <taxon>Bacillota</taxon>
        <taxon>Bacilli</taxon>
        <taxon>Bacillales</taxon>
        <taxon>Paenibacillaceae</taxon>
        <taxon>Paenibacillus</taxon>
    </lineage>
</organism>
<dbReference type="AlphaFoldDB" id="A0A1G8F8S0"/>
<reference evidence="6" key="1">
    <citation type="submission" date="2016-10" db="EMBL/GenBank/DDBJ databases">
        <authorList>
            <person name="Varghese N."/>
            <person name="Submissions S."/>
        </authorList>
    </citation>
    <scope>NUCLEOTIDE SEQUENCE [LARGE SCALE GENOMIC DNA]</scope>
    <source>
        <strain evidence="6">CGMCC 1.11012</strain>
    </source>
</reference>
<feature type="domain" description="4'-phosphopantetheinyl transferase N-terminal" evidence="4">
    <location>
        <begin position="16"/>
        <end position="101"/>
    </location>
</feature>
<evidence type="ECO:0000313" key="6">
    <source>
        <dbReference type="Proteomes" id="UP000199050"/>
    </source>
</evidence>